<evidence type="ECO:0000259" key="9">
    <source>
        <dbReference type="Pfam" id="PF12038"/>
    </source>
</evidence>
<feature type="domain" description="tRNA-queuosine alpha-mannosyltransferase N-terminal" evidence="9">
    <location>
        <begin position="1"/>
        <end position="38"/>
    </location>
</feature>
<dbReference type="PANTHER" id="PTHR13615">
    <property type="entry name" value="GLYCOSYLTRANSFERASE-LIKE 1"/>
    <property type="match status" value="1"/>
</dbReference>
<dbReference type="KEGG" id="muo:115459300"/>
<evidence type="ECO:0000256" key="8">
    <source>
        <dbReference type="ARBA" id="ARBA00048439"/>
    </source>
</evidence>
<dbReference type="GO" id="GO:0016438">
    <property type="term" value="F:tRNA-queuosine(34) beta-mannosyltransferase activity"/>
    <property type="evidence" value="ECO:0007669"/>
    <property type="project" value="UniProtKB-EC"/>
</dbReference>
<keyword evidence="10" id="KW-1185">Reference proteome</keyword>
<dbReference type="AlphaFoldDB" id="A0A6P7X380"/>
<dbReference type="Proteomes" id="UP000515156">
    <property type="component" value="Unplaced"/>
</dbReference>
<evidence type="ECO:0000256" key="2">
    <source>
        <dbReference type="ARBA" id="ARBA00022676"/>
    </source>
</evidence>
<evidence type="ECO:0000256" key="6">
    <source>
        <dbReference type="ARBA" id="ARBA00044567"/>
    </source>
</evidence>
<dbReference type="OrthoDB" id="10032790at2759"/>
<dbReference type="RefSeq" id="XP_030045005.1">
    <property type="nucleotide sequence ID" value="XM_030189145.1"/>
</dbReference>
<accession>A0A6P7X380</accession>
<dbReference type="EC" id="2.4.1.110" evidence="4"/>
<evidence type="ECO:0000313" key="10">
    <source>
        <dbReference type="Proteomes" id="UP000515156"/>
    </source>
</evidence>
<comment type="catalytic activity">
    <reaction evidence="8">
        <text>queuosine(34) in tRNA(Asp) + GDP-alpha-D-mannose = O-4''-alpha-D-mannosylqueuosine(34) in tRNA(Asp) + GDP + H(+)</text>
        <dbReference type="Rhea" id="RHEA:12885"/>
        <dbReference type="Rhea" id="RHEA-COMP:18572"/>
        <dbReference type="Rhea" id="RHEA-COMP:18581"/>
        <dbReference type="ChEBI" id="CHEBI:15378"/>
        <dbReference type="ChEBI" id="CHEBI:57527"/>
        <dbReference type="ChEBI" id="CHEBI:58189"/>
        <dbReference type="ChEBI" id="CHEBI:194431"/>
        <dbReference type="ChEBI" id="CHEBI:194442"/>
        <dbReference type="EC" id="2.4.1.110"/>
    </reaction>
    <physiologicalReaction direction="left-to-right" evidence="8">
        <dbReference type="Rhea" id="RHEA:12886"/>
    </physiologicalReaction>
</comment>
<proteinExistence type="inferred from homology"/>
<evidence type="ECO:0000256" key="7">
    <source>
        <dbReference type="ARBA" id="ARBA00045402"/>
    </source>
</evidence>
<comment type="function">
    <text evidence="7">Glycosyltransferase that specifically catalyzes mannosylation of cytoplasmic tRNA(Asp) modified with queuosine at position 34 (queuosine(34)). Mannosylates the cyclopentene moiety of queuosine(34) in tRNA(Asp) to form mannosyl-queuosine(34). Mannosylation of queuosine(34) in tRNA(Asp) is required to slow-down elongation at cognate codons, GAC and GAU, thereby regulating protein translation.</text>
</comment>
<keyword evidence="3" id="KW-0808">Transferase</keyword>
<dbReference type="InParanoid" id="A0A6P7X380"/>
<organism evidence="10 11">
    <name type="scientific">Microcaecilia unicolor</name>
    <dbReference type="NCBI Taxonomy" id="1415580"/>
    <lineage>
        <taxon>Eukaryota</taxon>
        <taxon>Metazoa</taxon>
        <taxon>Chordata</taxon>
        <taxon>Craniata</taxon>
        <taxon>Vertebrata</taxon>
        <taxon>Euteleostomi</taxon>
        <taxon>Amphibia</taxon>
        <taxon>Gymnophiona</taxon>
        <taxon>Siphonopidae</taxon>
        <taxon>Microcaecilia</taxon>
    </lineage>
</organism>
<sequence length="112" mass="13399">MESFLTSISKFLKLIPDHRPKDLDKLIRPKCQVLYFPIRFPDVNRVLWEYPSYNIELWCWRNLKSTQDFSGSCQSTNVSICRRYLKQGVEEEEMLIYLRACIPKRRLVLLGI</sequence>
<evidence type="ECO:0000256" key="4">
    <source>
        <dbReference type="ARBA" id="ARBA00044517"/>
    </source>
</evidence>
<evidence type="ECO:0000256" key="3">
    <source>
        <dbReference type="ARBA" id="ARBA00022679"/>
    </source>
</evidence>
<dbReference type="InterPro" id="IPR022701">
    <property type="entry name" value="QTMAN_N"/>
</dbReference>
<protein>
    <recommendedName>
        <fullName evidence="5">tRNA-queuosine alpha-mannosyltransferase</fullName>
        <ecNumber evidence="4">2.4.1.110</ecNumber>
    </recommendedName>
    <alternativeName>
        <fullName evidence="6">Glycosyltransferase-like domain-containing protein 1</fullName>
    </alternativeName>
</protein>
<reference evidence="11" key="1">
    <citation type="submission" date="2025-08" db="UniProtKB">
        <authorList>
            <consortium name="RefSeq"/>
        </authorList>
    </citation>
    <scope>IDENTIFICATION</scope>
</reference>
<evidence type="ECO:0000256" key="5">
    <source>
        <dbReference type="ARBA" id="ARBA00044539"/>
    </source>
</evidence>
<name>A0A6P7X380_9AMPH</name>
<evidence type="ECO:0000313" key="11">
    <source>
        <dbReference type="RefSeq" id="XP_030045005.1"/>
    </source>
</evidence>
<comment type="similarity">
    <text evidence="1">Belongs to the glycosyltransferase group 1 family. Glycosyltransferase 4 subfamily.</text>
</comment>
<dbReference type="InterPro" id="IPR051862">
    <property type="entry name" value="GT-like_domain_containing_1"/>
</dbReference>
<gene>
    <name evidence="11" type="primary">LOC115459300</name>
</gene>
<dbReference type="Pfam" id="PF12038">
    <property type="entry name" value="QTMAN_N"/>
    <property type="match status" value="1"/>
</dbReference>
<dbReference type="GeneID" id="115459300"/>
<evidence type="ECO:0000256" key="1">
    <source>
        <dbReference type="ARBA" id="ARBA00009481"/>
    </source>
</evidence>
<keyword evidence="2" id="KW-0328">Glycosyltransferase</keyword>
<dbReference type="PANTHER" id="PTHR13615:SF3">
    <property type="entry name" value="GLYCOSYLTRANSFERASE-LIKE DOMAIN-CONTAINING PROTEIN 1"/>
    <property type="match status" value="1"/>
</dbReference>